<keyword evidence="3" id="KW-1185">Reference proteome</keyword>
<gene>
    <name evidence="2" type="ORF">PCOR1329_LOCUS46375</name>
</gene>
<dbReference type="EMBL" id="CAUYUJ010015580">
    <property type="protein sequence ID" value="CAK0855845.1"/>
    <property type="molecule type" value="Genomic_DNA"/>
</dbReference>
<accession>A0ABN9U975</accession>
<evidence type="ECO:0000256" key="1">
    <source>
        <dbReference type="SAM" id="MobiDB-lite"/>
    </source>
</evidence>
<feature type="non-terminal residue" evidence="2">
    <location>
        <position position="668"/>
    </location>
</feature>
<dbReference type="Proteomes" id="UP001189429">
    <property type="component" value="Unassembled WGS sequence"/>
</dbReference>
<proteinExistence type="predicted"/>
<evidence type="ECO:0000313" key="2">
    <source>
        <dbReference type="EMBL" id="CAK0855845.1"/>
    </source>
</evidence>
<sequence length="668" mass="71589">MAGLCRVCVARGVEGLAMPGGLLCEAHLHAPALGLAAPTMDTSAVEEDDAMNAAHAEHSGATQGMVALQMAPAVTEAPSAFADLIGHQMLAHFELIQAAHTINDHTIIPRSLDTKIEFDQVLKALAYVPDAAEPWSILRLALLEGPDISLNTIETRLRFAKLLASVIDGASWPEQDKSDDRASVQKISRAADACFDSFDAWVVGTQRSNFLDTTGGSTNPLYSTRVATVGMAQLLADLAEKGDPTFCDTITATGKPVSIWAPCTATALGRLMASLLRRGANEVPCDCIRFLAPMDLHPGCTGVESICDLWRHELLGDKWPGMTRNVEFHPQLLEFISPGPAGPPHELLGLAIFTISSSLLRQAPRIRDLEAPILSTAVLPTCFMDFPSAVGPAVMRVLRGGLGASAAVGRIYRSPDHATETPRGRVEVRIANRASSLTKELMMRRIRGRLPIGVCSASVDLFTDAGPLLAEVGHADAINSFWNMCSGAFSLAESIVLLAAEAATETWQTTMDAMLRNDTDSAIFKLKRRPFRQGGRHFAAPSALRARLAATRRAKQTRGGSATLQAIADVETKGHLHAGEHVLAQSLMQHPIAQAGLHLAEQSADGGPKNSSWKWLSASDPSAPPGRASLFLKDPSEAQRVHNALHDKSIRVGMGTVRIHVRNDLQDQ</sequence>
<comment type="caution">
    <text evidence="2">The sequence shown here is derived from an EMBL/GenBank/DDBJ whole genome shotgun (WGS) entry which is preliminary data.</text>
</comment>
<name>A0ABN9U975_9DINO</name>
<feature type="region of interest" description="Disordered" evidence="1">
    <location>
        <begin position="600"/>
        <end position="629"/>
    </location>
</feature>
<reference evidence="2" key="1">
    <citation type="submission" date="2023-10" db="EMBL/GenBank/DDBJ databases">
        <authorList>
            <person name="Chen Y."/>
            <person name="Shah S."/>
            <person name="Dougan E. K."/>
            <person name="Thang M."/>
            <person name="Chan C."/>
        </authorList>
    </citation>
    <scope>NUCLEOTIDE SEQUENCE [LARGE SCALE GENOMIC DNA]</scope>
</reference>
<evidence type="ECO:0000313" key="3">
    <source>
        <dbReference type="Proteomes" id="UP001189429"/>
    </source>
</evidence>
<organism evidence="2 3">
    <name type="scientific">Prorocentrum cordatum</name>
    <dbReference type="NCBI Taxonomy" id="2364126"/>
    <lineage>
        <taxon>Eukaryota</taxon>
        <taxon>Sar</taxon>
        <taxon>Alveolata</taxon>
        <taxon>Dinophyceae</taxon>
        <taxon>Prorocentrales</taxon>
        <taxon>Prorocentraceae</taxon>
        <taxon>Prorocentrum</taxon>
    </lineage>
</organism>
<protein>
    <submittedName>
        <fullName evidence="2">Uncharacterized protein</fullName>
    </submittedName>
</protein>